<feature type="compositionally biased region" description="Basic residues" evidence="1">
    <location>
        <begin position="1"/>
        <end position="12"/>
    </location>
</feature>
<feature type="region of interest" description="Disordered" evidence="1">
    <location>
        <begin position="1"/>
        <end position="40"/>
    </location>
</feature>
<keyword evidence="3" id="KW-1185">Reference proteome</keyword>
<organism evidence="2 3">
    <name type="scientific">Polychaeton citri CBS 116435</name>
    <dbReference type="NCBI Taxonomy" id="1314669"/>
    <lineage>
        <taxon>Eukaryota</taxon>
        <taxon>Fungi</taxon>
        <taxon>Dikarya</taxon>
        <taxon>Ascomycota</taxon>
        <taxon>Pezizomycotina</taxon>
        <taxon>Dothideomycetes</taxon>
        <taxon>Dothideomycetidae</taxon>
        <taxon>Capnodiales</taxon>
        <taxon>Capnodiaceae</taxon>
        <taxon>Polychaeton</taxon>
    </lineage>
</organism>
<dbReference type="Proteomes" id="UP000799441">
    <property type="component" value="Unassembled WGS sequence"/>
</dbReference>
<sequence>METAGTHRKCQCAKHDSVEARRKRYRRRKPPPTPHPSPISHSSLLEARLFLLALPLPPSLCLPTTHTALQYRELPLRQACSLRHGSPVLRTPQRYPRLLPAVKLAKRITVRSGGFYGITRRTHSPCRNRSSTPLACVPEEAPSGLSLSRDQTTKAPR</sequence>
<dbReference type="AlphaFoldDB" id="A0A9P4PW94"/>
<proteinExistence type="predicted"/>
<evidence type="ECO:0000313" key="2">
    <source>
        <dbReference type="EMBL" id="KAF2716118.1"/>
    </source>
</evidence>
<feature type="compositionally biased region" description="Basic residues" evidence="1">
    <location>
        <begin position="21"/>
        <end position="30"/>
    </location>
</feature>
<name>A0A9P4PW94_9PEZI</name>
<protein>
    <submittedName>
        <fullName evidence="2">Uncharacterized protein</fullName>
    </submittedName>
</protein>
<evidence type="ECO:0000313" key="3">
    <source>
        <dbReference type="Proteomes" id="UP000799441"/>
    </source>
</evidence>
<dbReference type="EMBL" id="MU003894">
    <property type="protein sequence ID" value="KAF2716118.1"/>
    <property type="molecule type" value="Genomic_DNA"/>
</dbReference>
<feature type="region of interest" description="Disordered" evidence="1">
    <location>
        <begin position="124"/>
        <end position="157"/>
    </location>
</feature>
<evidence type="ECO:0000256" key="1">
    <source>
        <dbReference type="SAM" id="MobiDB-lite"/>
    </source>
</evidence>
<comment type="caution">
    <text evidence="2">The sequence shown here is derived from an EMBL/GenBank/DDBJ whole genome shotgun (WGS) entry which is preliminary data.</text>
</comment>
<gene>
    <name evidence="2" type="ORF">K431DRAFT_29382</name>
</gene>
<feature type="compositionally biased region" description="Polar residues" evidence="1">
    <location>
        <begin position="145"/>
        <end position="157"/>
    </location>
</feature>
<accession>A0A9P4PW94</accession>
<reference evidence="2" key="1">
    <citation type="journal article" date="2020" name="Stud. Mycol.">
        <title>101 Dothideomycetes genomes: a test case for predicting lifestyles and emergence of pathogens.</title>
        <authorList>
            <person name="Haridas S."/>
            <person name="Albert R."/>
            <person name="Binder M."/>
            <person name="Bloem J."/>
            <person name="Labutti K."/>
            <person name="Salamov A."/>
            <person name="Andreopoulos B."/>
            <person name="Baker S."/>
            <person name="Barry K."/>
            <person name="Bills G."/>
            <person name="Bluhm B."/>
            <person name="Cannon C."/>
            <person name="Castanera R."/>
            <person name="Culley D."/>
            <person name="Daum C."/>
            <person name="Ezra D."/>
            <person name="Gonzalez J."/>
            <person name="Henrissat B."/>
            <person name="Kuo A."/>
            <person name="Liang C."/>
            <person name="Lipzen A."/>
            <person name="Lutzoni F."/>
            <person name="Magnuson J."/>
            <person name="Mondo S."/>
            <person name="Nolan M."/>
            <person name="Ohm R."/>
            <person name="Pangilinan J."/>
            <person name="Park H.-J."/>
            <person name="Ramirez L."/>
            <person name="Alfaro M."/>
            <person name="Sun H."/>
            <person name="Tritt A."/>
            <person name="Yoshinaga Y."/>
            <person name="Zwiers L.-H."/>
            <person name="Turgeon B."/>
            <person name="Goodwin S."/>
            <person name="Spatafora J."/>
            <person name="Crous P."/>
            <person name="Grigoriev I."/>
        </authorList>
    </citation>
    <scope>NUCLEOTIDE SEQUENCE</scope>
    <source>
        <strain evidence="2">CBS 116435</strain>
    </source>
</reference>